<keyword evidence="6" id="KW-1185">Reference proteome</keyword>
<feature type="region of interest" description="Disordered" evidence="3">
    <location>
        <begin position="1"/>
        <end position="28"/>
    </location>
</feature>
<feature type="region of interest" description="Disordered" evidence="3">
    <location>
        <begin position="378"/>
        <end position="432"/>
    </location>
</feature>
<dbReference type="OrthoDB" id="2285533at2759"/>
<keyword evidence="2" id="KW-0539">Nucleus</keyword>
<dbReference type="HOGENOM" id="CLU_633357_0_0_1"/>
<dbReference type="GO" id="GO:0090575">
    <property type="term" value="C:RNA polymerase II transcription regulator complex"/>
    <property type="evidence" value="ECO:0007669"/>
    <property type="project" value="TreeGrafter"/>
</dbReference>
<dbReference type="GO" id="GO:0000976">
    <property type="term" value="F:transcription cis-regulatory region binding"/>
    <property type="evidence" value="ECO:0007669"/>
    <property type="project" value="InterPro"/>
</dbReference>
<dbReference type="PANTHER" id="PTHR40621:SF6">
    <property type="entry name" value="AP-1-LIKE TRANSCRIPTION FACTOR YAP1-RELATED"/>
    <property type="match status" value="1"/>
</dbReference>
<dbReference type="InterPro" id="IPR050936">
    <property type="entry name" value="AP-1-like"/>
</dbReference>
<gene>
    <name evidence="5" type="ORF">PHLGIDRAFT_124398</name>
</gene>
<dbReference type="InterPro" id="IPR004827">
    <property type="entry name" value="bZIP"/>
</dbReference>
<evidence type="ECO:0000313" key="5">
    <source>
        <dbReference type="EMBL" id="KIP11967.1"/>
    </source>
</evidence>
<name>A0A0C3SDM4_PHLG1</name>
<evidence type="ECO:0000256" key="2">
    <source>
        <dbReference type="ARBA" id="ARBA00023242"/>
    </source>
</evidence>
<dbReference type="SUPFAM" id="SSF57959">
    <property type="entry name" value="Leucine zipper domain"/>
    <property type="match status" value="1"/>
</dbReference>
<evidence type="ECO:0000256" key="1">
    <source>
        <dbReference type="ARBA" id="ARBA00004123"/>
    </source>
</evidence>
<dbReference type="GO" id="GO:0001228">
    <property type="term" value="F:DNA-binding transcription activator activity, RNA polymerase II-specific"/>
    <property type="evidence" value="ECO:0007669"/>
    <property type="project" value="TreeGrafter"/>
</dbReference>
<dbReference type="PROSITE" id="PS00036">
    <property type="entry name" value="BZIP_BASIC"/>
    <property type="match status" value="1"/>
</dbReference>
<dbReference type="Proteomes" id="UP000053257">
    <property type="component" value="Unassembled WGS sequence"/>
</dbReference>
<proteinExistence type="predicted"/>
<sequence length="494" mass="52641">MLTQFPIAMPDDLSPTSTTSKAGSDDCAPLDAAERKKKNADAQAAFRARRANYIATLEETVTNLEAVVLQLQGSSRDLKSENSDLRNQNLLLRNEARDREKFWRALWQARSTGLPPDPADEASLPSYAQLHYSSPMHTPSRLASVSPTTVGHHQDLRLHYPADPSAALASQPYHGATATEYMQRSPALGFTPAGSSVAGPSRAPSVDPQRMQTYTAYPSYATDGSSPDEAWPQHAMSASVADRSNLDGSPSPTYVESPSLTASELAYPTHTTTGDDPKMSMNGVNQSPYMYAASRSTSPASTPTSTSSLSLAAAPYQFTFPEGSTIQDRPEFGAHRRSNPYFNARGPELTLHGGTADIPIAGTMGDALRYRMTQRANGMPTPALAPYPTSHDAGSDEDESQAGARSRPRRSTAPGAMHPRSSQSPSPPPISGTLAVIKAQAFGALRRTRGRNRRSSDGAAKLSVEALSARGIAVGGPAPKRQKLRNDGGHATLA</sequence>
<feature type="domain" description="BZIP" evidence="4">
    <location>
        <begin position="35"/>
        <end position="49"/>
    </location>
</feature>
<feature type="region of interest" description="Disordered" evidence="3">
    <location>
        <begin position="473"/>
        <end position="494"/>
    </location>
</feature>
<organism evidence="5 6">
    <name type="scientific">Phlebiopsis gigantea (strain 11061_1 CR5-6)</name>
    <name type="common">White-rot fungus</name>
    <name type="synonym">Peniophora gigantea</name>
    <dbReference type="NCBI Taxonomy" id="745531"/>
    <lineage>
        <taxon>Eukaryota</taxon>
        <taxon>Fungi</taxon>
        <taxon>Dikarya</taxon>
        <taxon>Basidiomycota</taxon>
        <taxon>Agaricomycotina</taxon>
        <taxon>Agaricomycetes</taxon>
        <taxon>Polyporales</taxon>
        <taxon>Phanerochaetaceae</taxon>
        <taxon>Phlebiopsis</taxon>
    </lineage>
</organism>
<evidence type="ECO:0000256" key="3">
    <source>
        <dbReference type="SAM" id="MobiDB-lite"/>
    </source>
</evidence>
<evidence type="ECO:0000313" key="6">
    <source>
        <dbReference type="Proteomes" id="UP000053257"/>
    </source>
</evidence>
<dbReference type="Gene3D" id="1.20.5.170">
    <property type="match status" value="1"/>
</dbReference>
<dbReference type="InterPro" id="IPR046347">
    <property type="entry name" value="bZIP_sf"/>
</dbReference>
<accession>A0A0C3SDM4</accession>
<comment type="subcellular location">
    <subcellularLocation>
        <location evidence="1">Nucleus</location>
    </subcellularLocation>
</comment>
<protein>
    <recommendedName>
        <fullName evidence="4">BZIP domain-containing protein</fullName>
    </recommendedName>
</protein>
<dbReference type="PANTHER" id="PTHR40621">
    <property type="entry name" value="TRANSCRIPTION FACTOR KAPC-RELATED"/>
    <property type="match status" value="1"/>
</dbReference>
<evidence type="ECO:0000259" key="4">
    <source>
        <dbReference type="PROSITE" id="PS00036"/>
    </source>
</evidence>
<reference evidence="5 6" key="1">
    <citation type="journal article" date="2014" name="PLoS Genet.">
        <title>Analysis of the Phlebiopsis gigantea genome, transcriptome and secretome provides insight into its pioneer colonization strategies of wood.</title>
        <authorList>
            <person name="Hori C."/>
            <person name="Ishida T."/>
            <person name="Igarashi K."/>
            <person name="Samejima M."/>
            <person name="Suzuki H."/>
            <person name="Master E."/>
            <person name="Ferreira P."/>
            <person name="Ruiz-Duenas F.J."/>
            <person name="Held B."/>
            <person name="Canessa P."/>
            <person name="Larrondo L.F."/>
            <person name="Schmoll M."/>
            <person name="Druzhinina I.S."/>
            <person name="Kubicek C.P."/>
            <person name="Gaskell J.A."/>
            <person name="Kersten P."/>
            <person name="St John F."/>
            <person name="Glasner J."/>
            <person name="Sabat G."/>
            <person name="Splinter BonDurant S."/>
            <person name="Syed K."/>
            <person name="Yadav J."/>
            <person name="Mgbeahuruike A.C."/>
            <person name="Kovalchuk A."/>
            <person name="Asiegbu F.O."/>
            <person name="Lackner G."/>
            <person name="Hoffmeister D."/>
            <person name="Rencoret J."/>
            <person name="Gutierrez A."/>
            <person name="Sun H."/>
            <person name="Lindquist E."/>
            <person name="Barry K."/>
            <person name="Riley R."/>
            <person name="Grigoriev I.V."/>
            <person name="Henrissat B."/>
            <person name="Kues U."/>
            <person name="Berka R.M."/>
            <person name="Martinez A.T."/>
            <person name="Covert S.F."/>
            <person name="Blanchette R.A."/>
            <person name="Cullen D."/>
        </authorList>
    </citation>
    <scope>NUCLEOTIDE SEQUENCE [LARGE SCALE GENOMIC DNA]</scope>
    <source>
        <strain evidence="5 6">11061_1 CR5-6</strain>
    </source>
</reference>
<dbReference type="AlphaFoldDB" id="A0A0C3SDM4"/>
<dbReference type="STRING" id="745531.A0A0C3SDM4"/>
<dbReference type="EMBL" id="KN840442">
    <property type="protein sequence ID" value="KIP11967.1"/>
    <property type="molecule type" value="Genomic_DNA"/>
</dbReference>
<feature type="region of interest" description="Disordered" evidence="3">
    <location>
        <begin position="218"/>
        <end position="265"/>
    </location>
</feature>
<feature type="compositionally biased region" description="Polar residues" evidence="3">
    <location>
        <begin position="246"/>
        <end position="262"/>
    </location>
</feature>